<keyword evidence="5 7" id="KW-1133">Transmembrane helix</keyword>
<keyword evidence="6 7" id="KW-0472">Membrane</keyword>
<evidence type="ECO:0000313" key="8">
    <source>
        <dbReference type="EMBL" id="KAA9132264.1"/>
    </source>
</evidence>
<evidence type="ECO:0000256" key="6">
    <source>
        <dbReference type="ARBA" id="ARBA00023136"/>
    </source>
</evidence>
<keyword evidence="4 7" id="KW-0812">Transmembrane</keyword>
<evidence type="ECO:0000256" key="4">
    <source>
        <dbReference type="ARBA" id="ARBA00022692"/>
    </source>
</evidence>
<dbReference type="GO" id="GO:0005886">
    <property type="term" value="C:plasma membrane"/>
    <property type="evidence" value="ECO:0007669"/>
    <property type="project" value="UniProtKB-SubCell"/>
</dbReference>
<accession>A0A5J6KXC5</accession>
<feature type="transmembrane region" description="Helical" evidence="7">
    <location>
        <begin position="40"/>
        <end position="58"/>
    </location>
</feature>
<gene>
    <name evidence="8" type="ORF">F6B40_11195</name>
</gene>
<comment type="subcellular location">
    <subcellularLocation>
        <location evidence="1 7">Cell membrane</location>
        <topology evidence="1 7">Multi-pass membrane protein</topology>
    </subcellularLocation>
</comment>
<dbReference type="InterPro" id="IPR025966">
    <property type="entry name" value="OppC_N"/>
</dbReference>
<dbReference type="SUPFAM" id="SSF161098">
    <property type="entry name" value="MetI-like"/>
    <property type="match status" value="1"/>
</dbReference>
<keyword evidence="3" id="KW-1003">Cell membrane</keyword>
<dbReference type="Pfam" id="PF00528">
    <property type="entry name" value="BPD_transp_1"/>
    <property type="match status" value="1"/>
</dbReference>
<evidence type="ECO:0000256" key="5">
    <source>
        <dbReference type="ARBA" id="ARBA00022989"/>
    </source>
</evidence>
<dbReference type="AlphaFoldDB" id="A0A5J6KXC5"/>
<dbReference type="EMBL" id="VYUY01000015">
    <property type="protein sequence ID" value="KAA9132264.1"/>
    <property type="molecule type" value="Genomic_DNA"/>
</dbReference>
<feature type="transmembrane region" description="Helical" evidence="7">
    <location>
        <begin position="98"/>
        <end position="126"/>
    </location>
</feature>
<protein>
    <submittedName>
        <fullName evidence="8">ABC transporter permease</fullName>
    </submittedName>
</protein>
<feature type="transmembrane region" description="Helical" evidence="7">
    <location>
        <begin position="161"/>
        <end position="178"/>
    </location>
</feature>
<dbReference type="Proteomes" id="UP000326838">
    <property type="component" value="Unassembled WGS sequence"/>
</dbReference>
<dbReference type="CDD" id="cd06261">
    <property type="entry name" value="TM_PBP2"/>
    <property type="match status" value="1"/>
</dbReference>
<evidence type="ECO:0000256" key="3">
    <source>
        <dbReference type="ARBA" id="ARBA00022475"/>
    </source>
</evidence>
<organism evidence="8 9">
    <name type="scientific">Microbacterium caowuchunii</name>
    <dbReference type="NCBI Taxonomy" id="2614638"/>
    <lineage>
        <taxon>Bacteria</taxon>
        <taxon>Bacillati</taxon>
        <taxon>Actinomycetota</taxon>
        <taxon>Actinomycetes</taxon>
        <taxon>Micrococcales</taxon>
        <taxon>Microbacteriaceae</taxon>
        <taxon>Microbacterium</taxon>
    </lineage>
</organism>
<evidence type="ECO:0000256" key="7">
    <source>
        <dbReference type="RuleBase" id="RU363032"/>
    </source>
</evidence>
<sequence length="299" mass="31805">MTVQQLRPDRTATIGTVPRGRNANPDAVWRVFLRKPTARIFLPIVILIVLASFVGPLFTVDPFAANNPTFVPPGGEFALGTDNLGRDYLARVLMGGQVSLLVGFSVAVLCLTLALIVGGLAGFYGGFLDTVLVKISEFFQVIPGLILALVAASLLGSNVTIIVAILAITMWPGVARVVRAEAMRISQLGYVESQRAAGFHSLRILWSDVLPNAMPPVMVATTMTVARAILAESGLSFLGIGDANRPSWGALLNQAQPYISTAWWLAVFPGLCIFLVVLAINLLGDALNDALNPSIGKVK</sequence>
<accession>A0A5N0TCU8</accession>
<dbReference type="PANTHER" id="PTHR43386">
    <property type="entry name" value="OLIGOPEPTIDE TRANSPORT SYSTEM PERMEASE PROTEIN APPC"/>
    <property type="match status" value="1"/>
</dbReference>
<feature type="transmembrane region" description="Helical" evidence="7">
    <location>
        <begin position="262"/>
        <end position="283"/>
    </location>
</feature>
<dbReference type="PANTHER" id="PTHR43386:SF1">
    <property type="entry name" value="D,D-DIPEPTIDE TRANSPORT SYSTEM PERMEASE PROTEIN DDPC-RELATED"/>
    <property type="match status" value="1"/>
</dbReference>
<dbReference type="RefSeq" id="WP_150894007.1">
    <property type="nucleotide sequence ID" value="NZ_CP044231.1"/>
</dbReference>
<name>A0A5J6KXC5_9MICO</name>
<keyword evidence="9" id="KW-1185">Reference proteome</keyword>
<dbReference type="PROSITE" id="PS50928">
    <property type="entry name" value="ABC_TM1"/>
    <property type="match status" value="1"/>
</dbReference>
<evidence type="ECO:0000313" key="9">
    <source>
        <dbReference type="Proteomes" id="UP000326838"/>
    </source>
</evidence>
<dbReference type="InterPro" id="IPR000515">
    <property type="entry name" value="MetI-like"/>
</dbReference>
<dbReference type="Pfam" id="PF12911">
    <property type="entry name" value="OppC_N"/>
    <property type="match status" value="1"/>
</dbReference>
<keyword evidence="2 7" id="KW-0813">Transport</keyword>
<proteinExistence type="inferred from homology"/>
<dbReference type="GO" id="GO:0055085">
    <property type="term" value="P:transmembrane transport"/>
    <property type="evidence" value="ECO:0007669"/>
    <property type="project" value="InterPro"/>
</dbReference>
<reference evidence="9" key="1">
    <citation type="submission" date="2019-09" db="EMBL/GenBank/DDBJ databases">
        <title>Mumia zhuanghuii sp. nov. isolated from the intestinal contents of plateau pika (Ochotona curzoniae) in the Qinghai-Tibet plateau of China.</title>
        <authorList>
            <person name="Tian Z."/>
        </authorList>
    </citation>
    <scope>NUCLEOTIDE SEQUENCE [LARGE SCALE GENOMIC DNA]</scope>
    <source>
        <strain evidence="9">L-033</strain>
    </source>
</reference>
<evidence type="ECO:0000256" key="1">
    <source>
        <dbReference type="ARBA" id="ARBA00004651"/>
    </source>
</evidence>
<dbReference type="InterPro" id="IPR050366">
    <property type="entry name" value="BP-dependent_transpt_permease"/>
</dbReference>
<comment type="caution">
    <text evidence="8">The sequence shown here is derived from an EMBL/GenBank/DDBJ whole genome shotgun (WGS) entry which is preliminary data.</text>
</comment>
<dbReference type="InterPro" id="IPR035906">
    <property type="entry name" value="MetI-like_sf"/>
</dbReference>
<dbReference type="Gene3D" id="1.10.3720.10">
    <property type="entry name" value="MetI-like"/>
    <property type="match status" value="1"/>
</dbReference>
<feature type="transmembrane region" description="Helical" evidence="7">
    <location>
        <begin position="138"/>
        <end position="155"/>
    </location>
</feature>
<evidence type="ECO:0000256" key="2">
    <source>
        <dbReference type="ARBA" id="ARBA00022448"/>
    </source>
</evidence>
<comment type="similarity">
    <text evidence="7">Belongs to the binding-protein-dependent transport system permease family.</text>
</comment>